<reference evidence="1 2" key="1">
    <citation type="journal article" date="2020" name="Cell">
        <title>Large-Scale Comparative Analyses of Tick Genomes Elucidate Their Genetic Diversity and Vector Capacities.</title>
        <authorList>
            <consortium name="Tick Genome and Microbiome Consortium (TIGMIC)"/>
            <person name="Jia N."/>
            <person name="Wang J."/>
            <person name="Shi W."/>
            <person name="Du L."/>
            <person name="Sun Y."/>
            <person name="Zhan W."/>
            <person name="Jiang J.F."/>
            <person name="Wang Q."/>
            <person name="Zhang B."/>
            <person name="Ji P."/>
            <person name="Bell-Sakyi L."/>
            <person name="Cui X.M."/>
            <person name="Yuan T.T."/>
            <person name="Jiang B.G."/>
            <person name="Yang W.F."/>
            <person name="Lam T.T."/>
            <person name="Chang Q.C."/>
            <person name="Ding S.J."/>
            <person name="Wang X.J."/>
            <person name="Zhu J.G."/>
            <person name="Ruan X.D."/>
            <person name="Zhao L."/>
            <person name="Wei J.T."/>
            <person name="Ye R.Z."/>
            <person name="Que T.C."/>
            <person name="Du C.H."/>
            <person name="Zhou Y.H."/>
            <person name="Cheng J.X."/>
            <person name="Dai P.F."/>
            <person name="Guo W.B."/>
            <person name="Han X.H."/>
            <person name="Huang E.J."/>
            <person name="Li L.F."/>
            <person name="Wei W."/>
            <person name="Gao Y.C."/>
            <person name="Liu J.Z."/>
            <person name="Shao H.Z."/>
            <person name="Wang X."/>
            <person name="Wang C.C."/>
            <person name="Yang T.C."/>
            <person name="Huo Q.B."/>
            <person name="Li W."/>
            <person name="Chen H.Y."/>
            <person name="Chen S.E."/>
            <person name="Zhou L.G."/>
            <person name="Ni X.B."/>
            <person name="Tian J.H."/>
            <person name="Sheng Y."/>
            <person name="Liu T."/>
            <person name="Pan Y.S."/>
            <person name="Xia L.Y."/>
            <person name="Li J."/>
            <person name="Zhao F."/>
            <person name="Cao W.C."/>
        </authorList>
    </citation>
    <scope>NUCLEOTIDE SEQUENCE [LARGE SCALE GENOMIC DNA]</scope>
    <source>
        <strain evidence="1">Iper-2018</strain>
    </source>
</reference>
<keyword evidence="2" id="KW-1185">Reference proteome</keyword>
<comment type="caution">
    <text evidence="1">The sequence shown here is derived from an EMBL/GenBank/DDBJ whole genome shotgun (WGS) entry which is preliminary data.</text>
</comment>
<gene>
    <name evidence="1" type="ORF">HPB47_005284</name>
</gene>
<accession>A0AC60PDD9</accession>
<protein>
    <submittedName>
        <fullName evidence="1">Uncharacterized protein</fullName>
    </submittedName>
</protein>
<dbReference type="EMBL" id="JABSTQ010010792">
    <property type="protein sequence ID" value="KAG0417880.1"/>
    <property type="molecule type" value="Genomic_DNA"/>
</dbReference>
<dbReference type="Proteomes" id="UP000805193">
    <property type="component" value="Unassembled WGS sequence"/>
</dbReference>
<proteinExistence type="predicted"/>
<name>A0AC60PDD9_IXOPE</name>
<evidence type="ECO:0000313" key="1">
    <source>
        <dbReference type="EMBL" id="KAG0417880.1"/>
    </source>
</evidence>
<evidence type="ECO:0000313" key="2">
    <source>
        <dbReference type="Proteomes" id="UP000805193"/>
    </source>
</evidence>
<sequence length="208" mass="22987">MAVLTTMSVHLFRRYKRKCKRLPGRQRMKRWPSTPMPISDQLWLEGVPPGHPFGGVQRGTRRAGSQSVLTQLGQGRRKLCAQRRFARGFLGRGRRRPRPLYRGFAGGGRPAASADAFVPPNKERGRSRPCPRGPRAAAAAARSTSRLGGDADPPARPRPPRKHKKDKGARTAPLLLLSRVEDRVVRAARVHLQSATKELDARSVADAS</sequence>
<organism evidence="1 2">
    <name type="scientific">Ixodes persulcatus</name>
    <name type="common">Taiga tick</name>
    <dbReference type="NCBI Taxonomy" id="34615"/>
    <lineage>
        <taxon>Eukaryota</taxon>
        <taxon>Metazoa</taxon>
        <taxon>Ecdysozoa</taxon>
        <taxon>Arthropoda</taxon>
        <taxon>Chelicerata</taxon>
        <taxon>Arachnida</taxon>
        <taxon>Acari</taxon>
        <taxon>Parasitiformes</taxon>
        <taxon>Ixodida</taxon>
        <taxon>Ixodoidea</taxon>
        <taxon>Ixodidae</taxon>
        <taxon>Ixodinae</taxon>
        <taxon>Ixodes</taxon>
    </lineage>
</organism>